<dbReference type="EMBL" id="JACHND010000001">
    <property type="protein sequence ID" value="MBB4699922.1"/>
    <property type="molecule type" value="Genomic_DNA"/>
</dbReference>
<feature type="signal peptide" evidence="1">
    <location>
        <begin position="1"/>
        <end position="26"/>
    </location>
</feature>
<keyword evidence="1" id="KW-0732">Signal</keyword>
<dbReference type="RefSeq" id="WP_184877745.1">
    <property type="nucleotide sequence ID" value="NZ_BOOV01000010.1"/>
</dbReference>
<comment type="caution">
    <text evidence="2">The sequence shown here is derived from an EMBL/GenBank/DDBJ whole genome shotgun (WGS) entry which is preliminary data.</text>
</comment>
<feature type="chain" id="PRO_5030667982" description="Peptidase inhibitor family I36" evidence="1">
    <location>
        <begin position="27"/>
        <end position="194"/>
    </location>
</feature>
<evidence type="ECO:0000313" key="2">
    <source>
        <dbReference type="EMBL" id="MBB4699922.1"/>
    </source>
</evidence>
<dbReference type="Proteomes" id="UP000542210">
    <property type="component" value="Unassembled WGS sequence"/>
</dbReference>
<proteinExistence type="predicted"/>
<dbReference type="AlphaFoldDB" id="A0A7W7G862"/>
<organism evidence="2 3">
    <name type="scientific">Sphaerisporangium siamense</name>
    <dbReference type="NCBI Taxonomy" id="795645"/>
    <lineage>
        <taxon>Bacteria</taxon>
        <taxon>Bacillati</taxon>
        <taxon>Actinomycetota</taxon>
        <taxon>Actinomycetes</taxon>
        <taxon>Streptosporangiales</taxon>
        <taxon>Streptosporangiaceae</taxon>
        <taxon>Sphaerisporangium</taxon>
    </lineage>
</organism>
<keyword evidence="3" id="KW-1185">Reference proteome</keyword>
<evidence type="ECO:0000256" key="1">
    <source>
        <dbReference type="SAM" id="SignalP"/>
    </source>
</evidence>
<evidence type="ECO:0008006" key="4">
    <source>
        <dbReference type="Google" id="ProtNLM"/>
    </source>
</evidence>
<evidence type="ECO:0000313" key="3">
    <source>
        <dbReference type="Proteomes" id="UP000542210"/>
    </source>
</evidence>
<sequence>MRGIKVALLAGTAAVSLLAIAPSAYAAPPTPSPAPAGKAESFAAADDADLQRKIDKHIAAYGGRQQGKNQIVWESPADTSKVGGKVVMTFPLPKSRGAVSAYARTPCDPGWYCAYEHALWDREGGAMLAFFNYGTYNLEPIGWDYRISAFENNQWDNAWGSLNGYNSYPSRAWAKADYVDSHYNDQALSITLAP</sequence>
<accession>A0A7W7G862</accession>
<gene>
    <name evidence="2" type="ORF">BJ982_001466</name>
</gene>
<reference evidence="2 3" key="1">
    <citation type="submission" date="2020-08" db="EMBL/GenBank/DDBJ databases">
        <title>Sequencing the genomes of 1000 actinobacteria strains.</title>
        <authorList>
            <person name="Klenk H.-P."/>
        </authorList>
    </citation>
    <scope>NUCLEOTIDE SEQUENCE [LARGE SCALE GENOMIC DNA]</scope>
    <source>
        <strain evidence="2 3">DSM 45784</strain>
    </source>
</reference>
<protein>
    <recommendedName>
        <fullName evidence="4">Peptidase inhibitor family I36</fullName>
    </recommendedName>
</protein>
<name>A0A7W7G862_9ACTN</name>